<dbReference type="Proteomes" id="UP000239757">
    <property type="component" value="Unassembled WGS sequence"/>
</dbReference>
<accession>A0A2P5XYZ3</accession>
<evidence type="ECO:0000256" key="1">
    <source>
        <dbReference type="SAM" id="MobiDB-lite"/>
    </source>
</evidence>
<name>A0A2P5XYZ3_GOSBA</name>
<reference evidence="2 3" key="1">
    <citation type="submission" date="2015-01" db="EMBL/GenBank/DDBJ databases">
        <title>Genome of allotetraploid Gossypium barbadense reveals genomic plasticity and fiber elongation in cotton evolution.</title>
        <authorList>
            <person name="Chen X."/>
            <person name="Liu X."/>
            <person name="Zhao B."/>
            <person name="Zheng H."/>
            <person name="Hu Y."/>
            <person name="Lu G."/>
            <person name="Yang C."/>
            <person name="Chen J."/>
            <person name="Shan C."/>
            <person name="Zhang L."/>
            <person name="Zhou Y."/>
            <person name="Wang L."/>
            <person name="Guo W."/>
            <person name="Bai Y."/>
            <person name="Ruan J."/>
            <person name="Shangguan X."/>
            <person name="Mao Y."/>
            <person name="Jiang J."/>
            <person name="Zhu Y."/>
            <person name="Lei J."/>
            <person name="Kang H."/>
            <person name="Chen S."/>
            <person name="He X."/>
            <person name="Wang R."/>
            <person name="Wang Y."/>
            <person name="Chen J."/>
            <person name="Wang L."/>
            <person name="Yu S."/>
            <person name="Wang B."/>
            <person name="Wei J."/>
            <person name="Song S."/>
            <person name="Lu X."/>
            <person name="Gao Z."/>
            <person name="Gu W."/>
            <person name="Deng X."/>
            <person name="Ma D."/>
            <person name="Wang S."/>
            <person name="Liang W."/>
            <person name="Fang L."/>
            <person name="Cai C."/>
            <person name="Zhu X."/>
            <person name="Zhou B."/>
            <person name="Zhang Y."/>
            <person name="Chen Z."/>
            <person name="Xu S."/>
            <person name="Zhu R."/>
            <person name="Wang S."/>
            <person name="Zhang T."/>
            <person name="Zhao G."/>
        </authorList>
    </citation>
    <scope>NUCLEOTIDE SEQUENCE [LARGE SCALE GENOMIC DNA]</scope>
    <source>
        <strain evidence="3">cv. Xinhai21</strain>
        <tissue evidence="2">Leaf</tissue>
    </source>
</reference>
<dbReference type="AlphaFoldDB" id="A0A2P5XYZ3"/>
<sequence length="168" mass="18309">MAKIRGANLRDQDSTLSAKKKIEDMQGRRPETILTGLRSGLVQGPSKSISNGLNVCKEGTLGKVTTSDVFGQKREAFQQANAQGSIEMEVGVKERLLDKEKHNAVVFKSNQSYDTKGLISTNSDGYSKNALTYSSDHNIHGKIGIRRRMNLSKTIHGLGNSFKVSSAP</sequence>
<dbReference type="EMBL" id="KZ663984">
    <property type="protein sequence ID" value="PPS08559.1"/>
    <property type="molecule type" value="Genomic_DNA"/>
</dbReference>
<evidence type="ECO:0000313" key="2">
    <source>
        <dbReference type="EMBL" id="PPS08559.1"/>
    </source>
</evidence>
<organism evidence="2 3">
    <name type="scientific">Gossypium barbadense</name>
    <name type="common">Sea Island cotton</name>
    <name type="synonym">Hibiscus barbadensis</name>
    <dbReference type="NCBI Taxonomy" id="3634"/>
    <lineage>
        <taxon>Eukaryota</taxon>
        <taxon>Viridiplantae</taxon>
        <taxon>Streptophyta</taxon>
        <taxon>Embryophyta</taxon>
        <taxon>Tracheophyta</taxon>
        <taxon>Spermatophyta</taxon>
        <taxon>Magnoliopsida</taxon>
        <taxon>eudicotyledons</taxon>
        <taxon>Gunneridae</taxon>
        <taxon>Pentapetalae</taxon>
        <taxon>rosids</taxon>
        <taxon>malvids</taxon>
        <taxon>Malvales</taxon>
        <taxon>Malvaceae</taxon>
        <taxon>Malvoideae</taxon>
        <taxon>Gossypium</taxon>
    </lineage>
</organism>
<gene>
    <name evidence="2" type="ORF">GOBAR_AA12081</name>
</gene>
<evidence type="ECO:0000313" key="3">
    <source>
        <dbReference type="Proteomes" id="UP000239757"/>
    </source>
</evidence>
<proteinExistence type="predicted"/>
<feature type="region of interest" description="Disordered" evidence="1">
    <location>
        <begin position="1"/>
        <end position="28"/>
    </location>
</feature>
<protein>
    <submittedName>
        <fullName evidence="2">Uncharacterized protein</fullName>
    </submittedName>
</protein>